<reference evidence="2" key="1">
    <citation type="journal article" date="2020" name="Fungal Divers.">
        <title>Resolving the Mortierellaceae phylogeny through synthesis of multi-gene phylogenetics and phylogenomics.</title>
        <authorList>
            <person name="Vandepol N."/>
            <person name="Liber J."/>
            <person name="Desiro A."/>
            <person name="Na H."/>
            <person name="Kennedy M."/>
            <person name="Barry K."/>
            <person name="Grigoriev I.V."/>
            <person name="Miller A.N."/>
            <person name="O'Donnell K."/>
            <person name="Stajich J.E."/>
            <person name="Bonito G."/>
        </authorList>
    </citation>
    <scope>NUCLEOTIDE SEQUENCE</scope>
    <source>
        <strain evidence="2">REB-010B</strain>
    </source>
</reference>
<gene>
    <name evidence="2" type="ORF">BGZ99_010069</name>
</gene>
<accession>A0A9P6R7S6</accession>
<dbReference type="InterPro" id="IPR032675">
    <property type="entry name" value="LRR_dom_sf"/>
</dbReference>
<dbReference type="PANTHER" id="PTHR13318">
    <property type="entry name" value="PARTNER OF PAIRED, ISOFORM B-RELATED"/>
    <property type="match status" value="1"/>
</dbReference>
<sequence length="638" mass="72527">MNAVAIALSSQDIVHQILSLDSLTPADLRACCLVNSEWAAAGLFLLWRNPKCHSLHSFCLLFDTLRHEVDFSGPVASVVASRTLRGLKTEATVATLQRSVTLGEFPSSLPFPDASVIPSLVPTPYRPFQLPKEYGIPFHGQRIYHRAQFIRHIDFNALAGAISIHHFEILARSSKVGFRSLDLRKVQIPFSGYLLSILINSKSLRQLALCNMHIPLDALVFLEPCFRCLVELRLINCPSSMGDAELSQILRYCSQLQVLEIRGESFTDESLCWISKTCHKLETLVVETPRLTDTVIKKITKSCVHITSWSFINCAALSDMTVETLKRTYPGFASRPHPALNHKRPDRERREYRVKLLGIFLIHFIIIICIIDLQPCQRGFFLAALVFTPSPDTQPFICTGPSLALLDCGEISDETMVAVMFNCNQIRKLAIFGSTFTLRTFSSISLHLCDLEELHLEHVPLIMTESLQDILVKCMRLRKLKLWHCRNLTQDLFTDLWTPCSNLSELEYMDKFLRPCADDGWEAQVVRFLRSLVIRFEKLKILRLTKLADTWVPVNLVSYLCQLDRLEQFTILQNPGLDLRDLKELKEDLPSLIHIGVGISETLSVEQLNEFAKSNHRPGVLMYGRMIESSEELEKYVS</sequence>
<name>A0A9P6R7S6_9FUNG</name>
<organism evidence="2 3">
    <name type="scientific">Dissophora globulifera</name>
    <dbReference type="NCBI Taxonomy" id="979702"/>
    <lineage>
        <taxon>Eukaryota</taxon>
        <taxon>Fungi</taxon>
        <taxon>Fungi incertae sedis</taxon>
        <taxon>Mucoromycota</taxon>
        <taxon>Mortierellomycotina</taxon>
        <taxon>Mortierellomycetes</taxon>
        <taxon>Mortierellales</taxon>
        <taxon>Mortierellaceae</taxon>
        <taxon>Dissophora</taxon>
    </lineage>
</organism>
<keyword evidence="1" id="KW-0812">Transmembrane</keyword>
<dbReference type="EMBL" id="JAAAIP010000904">
    <property type="protein sequence ID" value="KAG0311583.1"/>
    <property type="molecule type" value="Genomic_DNA"/>
</dbReference>
<proteinExistence type="predicted"/>
<keyword evidence="1" id="KW-0472">Membrane</keyword>
<protein>
    <submittedName>
        <fullName evidence="2">Uncharacterized protein</fullName>
    </submittedName>
</protein>
<keyword evidence="1" id="KW-1133">Transmembrane helix</keyword>
<dbReference type="PANTHER" id="PTHR13318:SF106">
    <property type="entry name" value="F-BOX_LRR-REPEAT PROTEIN 2"/>
    <property type="match status" value="1"/>
</dbReference>
<evidence type="ECO:0000313" key="3">
    <source>
        <dbReference type="Proteomes" id="UP000738325"/>
    </source>
</evidence>
<evidence type="ECO:0000256" key="1">
    <source>
        <dbReference type="SAM" id="Phobius"/>
    </source>
</evidence>
<dbReference type="GO" id="GO:0019005">
    <property type="term" value="C:SCF ubiquitin ligase complex"/>
    <property type="evidence" value="ECO:0007669"/>
    <property type="project" value="TreeGrafter"/>
</dbReference>
<dbReference type="Gene3D" id="3.80.10.10">
    <property type="entry name" value="Ribonuclease Inhibitor"/>
    <property type="match status" value="1"/>
</dbReference>
<dbReference type="OrthoDB" id="10257471at2759"/>
<evidence type="ECO:0000313" key="2">
    <source>
        <dbReference type="EMBL" id="KAG0311583.1"/>
    </source>
</evidence>
<dbReference type="SUPFAM" id="SSF52047">
    <property type="entry name" value="RNI-like"/>
    <property type="match status" value="1"/>
</dbReference>
<dbReference type="Proteomes" id="UP000738325">
    <property type="component" value="Unassembled WGS sequence"/>
</dbReference>
<dbReference type="GO" id="GO:0031146">
    <property type="term" value="P:SCF-dependent proteasomal ubiquitin-dependent protein catabolic process"/>
    <property type="evidence" value="ECO:0007669"/>
    <property type="project" value="TreeGrafter"/>
</dbReference>
<dbReference type="AlphaFoldDB" id="A0A9P6R7S6"/>
<feature type="transmembrane region" description="Helical" evidence="1">
    <location>
        <begin position="354"/>
        <end position="373"/>
    </location>
</feature>
<comment type="caution">
    <text evidence="2">The sequence shown here is derived from an EMBL/GenBank/DDBJ whole genome shotgun (WGS) entry which is preliminary data.</text>
</comment>
<keyword evidence="3" id="KW-1185">Reference proteome</keyword>